<reference evidence="1 2" key="1">
    <citation type="submission" date="2019-10" db="EMBL/GenBank/DDBJ databases">
        <authorList>
            <person name="Dong K."/>
        </authorList>
    </citation>
    <scope>NUCLEOTIDE SEQUENCE [LARGE SCALE GENOMIC DNA]</scope>
    <source>
        <strain evidence="2">dk4302</strain>
    </source>
</reference>
<dbReference type="Proteomes" id="UP000326921">
    <property type="component" value="Chromosome"/>
</dbReference>
<evidence type="ECO:0000313" key="1">
    <source>
        <dbReference type="EMBL" id="QGA26572.1"/>
    </source>
</evidence>
<dbReference type="Pfam" id="PF22550">
    <property type="entry name" value="CesT_Tir_1"/>
    <property type="match status" value="1"/>
</dbReference>
<dbReference type="Gene3D" id="3.30.1460.10">
    <property type="match status" value="1"/>
</dbReference>
<dbReference type="EMBL" id="CP045652">
    <property type="protein sequence ID" value="QGA26572.1"/>
    <property type="molecule type" value="Genomic_DNA"/>
</dbReference>
<dbReference type="RefSeq" id="WP_153511421.1">
    <property type="nucleotide sequence ID" value="NZ_CP045652.1"/>
</dbReference>
<keyword evidence="2" id="KW-1185">Reference proteome</keyword>
<protein>
    <submittedName>
        <fullName evidence="1">Molecular chaperone Tir</fullName>
    </submittedName>
</protein>
<dbReference type="SUPFAM" id="SSF69635">
    <property type="entry name" value="Type III secretory system chaperone-like"/>
    <property type="match status" value="1"/>
</dbReference>
<dbReference type="KEGG" id="sphe:GFH32_09645"/>
<gene>
    <name evidence="1" type="ORF">GFH32_09645</name>
</gene>
<evidence type="ECO:0000313" key="2">
    <source>
        <dbReference type="Proteomes" id="UP000326921"/>
    </source>
</evidence>
<name>A0A5Q0QG51_9SPHI</name>
<accession>A0A5Q0QG51</accession>
<dbReference type="InterPro" id="IPR054345">
    <property type="entry name" value="Tir-like"/>
</dbReference>
<proteinExistence type="predicted"/>
<dbReference type="AlphaFoldDB" id="A0A5Q0QG51"/>
<organism evidence="1 2">
    <name type="scientific">Sphingobacterium zhuxiongii</name>
    <dbReference type="NCBI Taxonomy" id="2662364"/>
    <lineage>
        <taxon>Bacteria</taxon>
        <taxon>Pseudomonadati</taxon>
        <taxon>Bacteroidota</taxon>
        <taxon>Sphingobacteriia</taxon>
        <taxon>Sphingobacteriales</taxon>
        <taxon>Sphingobacteriaceae</taxon>
        <taxon>Sphingobacterium</taxon>
    </lineage>
</organism>
<sequence length="129" mass="14998">MPFNKVEKYLLDLGFTISSKNREEGFFVVESEMEGIKNLIIGVTAPLIIFEQYLFSLQHDKLEVFKALLKKNRDIIHGAFALTEDGRRVIFRYTIQSHNLDQNEFDAAINSLSLLMSEYYEQLIDFSKP</sequence>